<gene>
    <name evidence="3" type="ORF">F7725_015611</name>
</gene>
<dbReference type="EMBL" id="JAAKFY010000012">
    <property type="protein sequence ID" value="KAF3849114.1"/>
    <property type="molecule type" value="Genomic_DNA"/>
</dbReference>
<feature type="region of interest" description="Disordered" evidence="1">
    <location>
        <begin position="120"/>
        <end position="152"/>
    </location>
</feature>
<keyword evidence="2" id="KW-0732">Signal</keyword>
<keyword evidence="4" id="KW-1185">Reference proteome</keyword>
<feature type="chain" id="PRO_5029711929" description="Secreted protein" evidence="2">
    <location>
        <begin position="25"/>
        <end position="152"/>
    </location>
</feature>
<evidence type="ECO:0008006" key="5">
    <source>
        <dbReference type="Google" id="ProtNLM"/>
    </source>
</evidence>
<dbReference type="Proteomes" id="UP000518266">
    <property type="component" value="Unassembled WGS sequence"/>
</dbReference>
<name>A0A7J5YI21_DISMA</name>
<evidence type="ECO:0000256" key="1">
    <source>
        <dbReference type="SAM" id="MobiDB-lite"/>
    </source>
</evidence>
<feature type="non-terminal residue" evidence="3">
    <location>
        <position position="152"/>
    </location>
</feature>
<evidence type="ECO:0000256" key="2">
    <source>
        <dbReference type="SAM" id="SignalP"/>
    </source>
</evidence>
<feature type="signal peptide" evidence="2">
    <location>
        <begin position="1"/>
        <end position="24"/>
    </location>
</feature>
<comment type="caution">
    <text evidence="3">The sequence shown here is derived from an EMBL/GenBank/DDBJ whole genome shotgun (WGS) entry which is preliminary data.</text>
</comment>
<sequence length="152" mass="16969">MMVPKSFVLLVLHFARILKLSVWCCSLMSSVRNFCSICSCRRSMSCVDSSCRIIKACSMSFWVPFLFSSWDNNVSFGQSFQLNGDQLLLVLPPCALIPRHLLPQLKVLLMLLDLPDDLDRGTQEAGSKRKRSRQSETTAMVETEGGGGETDS</sequence>
<protein>
    <recommendedName>
        <fullName evidence="5">Secreted protein</fullName>
    </recommendedName>
</protein>
<proteinExistence type="predicted"/>
<accession>A0A7J5YI21</accession>
<organism evidence="3 4">
    <name type="scientific">Dissostichus mawsoni</name>
    <name type="common">Antarctic cod</name>
    <dbReference type="NCBI Taxonomy" id="36200"/>
    <lineage>
        <taxon>Eukaryota</taxon>
        <taxon>Metazoa</taxon>
        <taxon>Chordata</taxon>
        <taxon>Craniata</taxon>
        <taxon>Vertebrata</taxon>
        <taxon>Euteleostomi</taxon>
        <taxon>Actinopterygii</taxon>
        <taxon>Neopterygii</taxon>
        <taxon>Teleostei</taxon>
        <taxon>Neoteleostei</taxon>
        <taxon>Acanthomorphata</taxon>
        <taxon>Eupercaria</taxon>
        <taxon>Perciformes</taxon>
        <taxon>Notothenioidei</taxon>
        <taxon>Nototheniidae</taxon>
        <taxon>Dissostichus</taxon>
    </lineage>
</organism>
<reference evidence="3 4" key="1">
    <citation type="submission" date="2020-03" db="EMBL/GenBank/DDBJ databases">
        <title>Dissostichus mawsoni Genome sequencing and assembly.</title>
        <authorList>
            <person name="Park H."/>
        </authorList>
    </citation>
    <scope>NUCLEOTIDE SEQUENCE [LARGE SCALE GENOMIC DNA]</scope>
    <source>
        <strain evidence="3">DM0001</strain>
        <tissue evidence="3">Muscle</tissue>
    </source>
</reference>
<evidence type="ECO:0000313" key="4">
    <source>
        <dbReference type="Proteomes" id="UP000518266"/>
    </source>
</evidence>
<dbReference type="AlphaFoldDB" id="A0A7J5YI21"/>
<evidence type="ECO:0000313" key="3">
    <source>
        <dbReference type="EMBL" id="KAF3849114.1"/>
    </source>
</evidence>